<accession>B8CH18</accession>
<dbReference type="InterPro" id="IPR003660">
    <property type="entry name" value="HAMP_dom"/>
</dbReference>
<keyword evidence="3" id="KW-0812">Transmembrane</keyword>
<dbReference type="NCBIfam" id="TIGR00229">
    <property type="entry name" value="sensory_box"/>
    <property type="match status" value="1"/>
</dbReference>
<dbReference type="CDD" id="cd00130">
    <property type="entry name" value="PAS"/>
    <property type="match status" value="1"/>
</dbReference>
<dbReference type="NCBIfam" id="TIGR00254">
    <property type="entry name" value="GGDEF"/>
    <property type="match status" value="1"/>
</dbReference>
<dbReference type="SMART" id="SM00086">
    <property type="entry name" value="PAC"/>
    <property type="match status" value="1"/>
</dbReference>
<reference evidence="8 9" key="1">
    <citation type="journal article" date="2008" name="PLoS ONE">
        <title>Environmental adaptation: genomic analysis of the piezotolerant and psychrotolerant deep-sea iron reducing bacterium Shewanella piezotolerans WP3.</title>
        <authorList>
            <person name="Wang F."/>
            <person name="Wang J."/>
            <person name="Jian H."/>
            <person name="Zhang B."/>
            <person name="Li S."/>
            <person name="Wang F."/>
            <person name="Zeng X."/>
            <person name="Gao L."/>
            <person name="Bartlett D.H."/>
            <person name="Yu J."/>
            <person name="Hu S."/>
            <person name="Xiao X."/>
        </authorList>
    </citation>
    <scope>NUCLEOTIDE SEQUENCE [LARGE SCALE GENOMIC DNA]</scope>
    <source>
        <strain evidence="9">WP3 / JCM 13877</strain>
    </source>
</reference>
<dbReference type="PROSITE" id="PS50883">
    <property type="entry name" value="EAL"/>
    <property type="match status" value="1"/>
</dbReference>
<dbReference type="PROSITE" id="PS50112">
    <property type="entry name" value="PAS"/>
    <property type="match status" value="1"/>
</dbReference>
<dbReference type="InterPro" id="IPR029787">
    <property type="entry name" value="Nucleotide_cyclase"/>
</dbReference>
<evidence type="ECO:0000313" key="8">
    <source>
        <dbReference type="EMBL" id="ACJ27011.1"/>
    </source>
</evidence>
<dbReference type="SUPFAM" id="SSF141868">
    <property type="entry name" value="EAL domain-like"/>
    <property type="match status" value="1"/>
</dbReference>
<dbReference type="InterPro" id="IPR013587">
    <property type="entry name" value="Nitrate/nitrite_sensing"/>
</dbReference>
<dbReference type="STRING" id="225849.swp_0168"/>
<dbReference type="PROSITE" id="PS50113">
    <property type="entry name" value="PAC"/>
    <property type="match status" value="1"/>
</dbReference>
<dbReference type="Gene3D" id="6.10.340.10">
    <property type="match status" value="1"/>
</dbReference>
<dbReference type="CDD" id="cd01948">
    <property type="entry name" value="EAL"/>
    <property type="match status" value="1"/>
</dbReference>
<keyword evidence="9" id="KW-1185">Reference proteome</keyword>
<dbReference type="InterPro" id="IPR052155">
    <property type="entry name" value="Biofilm_reg_signaling"/>
</dbReference>
<keyword evidence="2" id="KW-0973">c-di-GMP</keyword>
<dbReference type="eggNOG" id="COG5001">
    <property type="taxonomic scope" value="Bacteria"/>
</dbReference>
<dbReference type="GO" id="GO:0007165">
    <property type="term" value="P:signal transduction"/>
    <property type="evidence" value="ECO:0007669"/>
    <property type="project" value="InterPro"/>
</dbReference>
<gene>
    <name evidence="8" type="ordered locus">swp_0168</name>
</gene>
<dbReference type="CDD" id="cd01949">
    <property type="entry name" value="GGDEF"/>
    <property type="match status" value="1"/>
</dbReference>
<dbReference type="Pfam" id="PF00563">
    <property type="entry name" value="EAL"/>
    <property type="match status" value="1"/>
</dbReference>
<keyword evidence="3" id="KW-1133">Transmembrane helix</keyword>
<name>B8CH18_SHEPW</name>
<dbReference type="InterPro" id="IPR035919">
    <property type="entry name" value="EAL_sf"/>
</dbReference>
<evidence type="ECO:0000256" key="1">
    <source>
        <dbReference type="ARBA" id="ARBA00012282"/>
    </source>
</evidence>
<evidence type="ECO:0000259" key="6">
    <source>
        <dbReference type="PROSITE" id="PS50883"/>
    </source>
</evidence>
<evidence type="ECO:0000256" key="2">
    <source>
        <dbReference type="ARBA" id="ARBA00022636"/>
    </source>
</evidence>
<dbReference type="InterPro" id="IPR043128">
    <property type="entry name" value="Rev_trsase/Diguanyl_cyclase"/>
</dbReference>
<dbReference type="Gene3D" id="3.20.20.450">
    <property type="entry name" value="EAL domain"/>
    <property type="match status" value="1"/>
</dbReference>
<dbReference type="PANTHER" id="PTHR44757">
    <property type="entry name" value="DIGUANYLATE CYCLASE DGCP"/>
    <property type="match status" value="1"/>
</dbReference>
<dbReference type="InterPro" id="IPR035965">
    <property type="entry name" value="PAS-like_dom_sf"/>
</dbReference>
<evidence type="ECO:0000259" key="5">
    <source>
        <dbReference type="PROSITE" id="PS50113"/>
    </source>
</evidence>
<sequence>MLSLLSHLSLKQKLFLIASLPMLILVVFAGLHSVSLYQQYQDASANSFTTQVTLDIENILFELQKERGLSAGYLSSQGKQFSSELQQQWLATDLALQSLLQNKALQRVLDTTKDDRELYHLLQTRFSRSSDEHQQLLKMRQQVIKLNGGDYFNYYSQLNQKLISFISQLRFKSDDSYLEMIQADLVNILKAQELAGQERGLVNQLLSAPTLNADSYEAIDNITHRLENTVENASVAMTNENRSKLNQIIESPEQRQVGVLLQQLKQQVELIEQAHKLSELMGYKGLTYDYNRYLMTAMPQYQLNFEQHHFELNMALENVARRDNLTSQQSALIATIKRTTDTYYQHLLQASKNLQQPAPMSSLAEQYADMQQALQQLQHQAPLISSKQWWATASDRISLLHQMNIQLTHKIARQSDVQKQLIVSSLYISFLSGVLVFYMVFILGKYIANSLISSITTIVNDVEEMAKDPNLQLNIEIKGNDELTQISTALNQMLSERMLARTSLQQASAVFEHSSEGIMVTNADNRIELVNPAFTKITGYTLEEVKGQKPSVLSSNHHQPEFYSQLWHSITTTNHWEGEIWNKRKDGNVYPEYLSITAVENAQGQISQYIGLFLDVSNHKQYEQDLWYKSNYDSLTKLPNRHQFSSRLQHAIDGASQTNSQVAVFFIDLDRFKFINELHGHAAGNEILKQSATRLESVLGPEDSIARFGGDEFVIISPQHNAIETAEQLAHKLVDVLVQPLKLDAIESNISASVGIAFYPEDGQDIEMLLRNSETAMYQAKRDGRAHFQYFSPEMNVEMLERMQLEQRLRKAVKKSEFYLEYQPVVDMTHGTVSSVEALIRWRDPEFGIISPALFIPIAEETGLIEPLGEWVLNQALADLSSWHAQGHMLKIAINVSGRQCINSNGLSFYQVLEEALLRHKIAAHYVHIEITESLLIEDKPYSLEILQSIRNLGVDIYLDDFGTGYSALSYLNQFPISVIKIDKSFIDNATVSQSDAKLVKAIVMMGQSLEMTLVAEGIETEEQWDFLQSLGCNYAQGYLMSKPLSSENLLTFLENETAINRIIDRKALASVN</sequence>
<dbReference type="Proteomes" id="UP000000753">
    <property type="component" value="Chromosome"/>
</dbReference>
<dbReference type="EMBL" id="CP000472">
    <property type="protein sequence ID" value="ACJ27011.1"/>
    <property type="molecule type" value="Genomic_DNA"/>
</dbReference>
<dbReference type="InterPro" id="IPR000700">
    <property type="entry name" value="PAS-assoc_C"/>
</dbReference>
<dbReference type="SUPFAM" id="SSF55073">
    <property type="entry name" value="Nucleotide cyclase"/>
    <property type="match status" value="1"/>
</dbReference>
<dbReference type="OrthoDB" id="9799509at2"/>
<evidence type="ECO:0000259" key="7">
    <source>
        <dbReference type="PROSITE" id="PS50887"/>
    </source>
</evidence>
<keyword evidence="3" id="KW-0472">Membrane</keyword>
<evidence type="ECO:0000259" key="4">
    <source>
        <dbReference type="PROSITE" id="PS50112"/>
    </source>
</evidence>
<dbReference type="Pfam" id="PF00672">
    <property type="entry name" value="HAMP"/>
    <property type="match status" value="1"/>
</dbReference>
<dbReference type="HOGENOM" id="CLU_000445_70_7_6"/>
<dbReference type="RefSeq" id="WP_020910395.1">
    <property type="nucleotide sequence ID" value="NC_011566.1"/>
</dbReference>
<feature type="transmembrane region" description="Helical" evidence="3">
    <location>
        <begin position="421"/>
        <end position="443"/>
    </location>
</feature>
<organism evidence="8 9">
    <name type="scientific">Shewanella piezotolerans (strain WP3 / JCM 13877)</name>
    <dbReference type="NCBI Taxonomy" id="225849"/>
    <lineage>
        <taxon>Bacteria</taxon>
        <taxon>Pseudomonadati</taxon>
        <taxon>Pseudomonadota</taxon>
        <taxon>Gammaproteobacteria</taxon>
        <taxon>Alteromonadales</taxon>
        <taxon>Shewanellaceae</taxon>
        <taxon>Shewanella</taxon>
    </lineage>
</organism>
<protein>
    <recommendedName>
        <fullName evidence="1">cyclic-guanylate-specific phosphodiesterase</fullName>
        <ecNumber evidence="1">3.1.4.52</ecNumber>
    </recommendedName>
</protein>
<proteinExistence type="predicted"/>
<dbReference type="Gene3D" id="3.30.450.20">
    <property type="entry name" value="PAS domain"/>
    <property type="match status" value="1"/>
</dbReference>
<evidence type="ECO:0000313" key="9">
    <source>
        <dbReference type="Proteomes" id="UP000000753"/>
    </source>
</evidence>
<dbReference type="SMART" id="SM00052">
    <property type="entry name" value="EAL"/>
    <property type="match status" value="1"/>
</dbReference>
<dbReference type="InterPro" id="IPR000160">
    <property type="entry name" value="GGDEF_dom"/>
</dbReference>
<dbReference type="Pfam" id="PF08376">
    <property type="entry name" value="NIT"/>
    <property type="match status" value="1"/>
</dbReference>
<dbReference type="EC" id="3.1.4.52" evidence="1"/>
<feature type="domain" description="PAS" evidence="4">
    <location>
        <begin position="503"/>
        <end position="548"/>
    </location>
</feature>
<dbReference type="SMART" id="SM00091">
    <property type="entry name" value="PAS"/>
    <property type="match status" value="1"/>
</dbReference>
<dbReference type="FunFam" id="3.20.20.450:FF:000001">
    <property type="entry name" value="Cyclic di-GMP phosphodiesterase yahA"/>
    <property type="match status" value="1"/>
</dbReference>
<dbReference type="KEGG" id="swp:swp_0168"/>
<dbReference type="SMART" id="SM00267">
    <property type="entry name" value="GGDEF"/>
    <property type="match status" value="1"/>
</dbReference>
<dbReference type="AlphaFoldDB" id="B8CH18"/>
<evidence type="ECO:0000256" key="3">
    <source>
        <dbReference type="SAM" id="Phobius"/>
    </source>
</evidence>
<dbReference type="Pfam" id="PF00990">
    <property type="entry name" value="GGDEF"/>
    <property type="match status" value="1"/>
</dbReference>
<dbReference type="SUPFAM" id="SSF55785">
    <property type="entry name" value="PYP-like sensor domain (PAS domain)"/>
    <property type="match status" value="1"/>
</dbReference>
<feature type="domain" description="GGDEF" evidence="7">
    <location>
        <begin position="660"/>
        <end position="793"/>
    </location>
</feature>
<dbReference type="InterPro" id="IPR001633">
    <property type="entry name" value="EAL_dom"/>
</dbReference>
<dbReference type="GO" id="GO:0016020">
    <property type="term" value="C:membrane"/>
    <property type="evidence" value="ECO:0007669"/>
    <property type="project" value="InterPro"/>
</dbReference>
<dbReference type="PANTHER" id="PTHR44757:SF2">
    <property type="entry name" value="BIOFILM ARCHITECTURE MAINTENANCE PROTEIN MBAA"/>
    <property type="match status" value="1"/>
</dbReference>
<dbReference type="Pfam" id="PF13426">
    <property type="entry name" value="PAS_9"/>
    <property type="match status" value="1"/>
</dbReference>
<dbReference type="InterPro" id="IPR001610">
    <property type="entry name" value="PAC"/>
</dbReference>
<dbReference type="GO" id="GO:0071111">
    <property type="term" value="F:cyclic-guanylate-specific phosphodiesterase activity"/>
    <property type="evidence" value="ECO:0007669"/>
    <property type="project" value="UniProtKB-EC"/>
</dbReference>
<dbReference type="InterPro" id="IPR000014">
    <property type="entry name" value="PAS"/>
</dbReference>
<feature type="domain" description="PAC" evidence="5">
    <location>
        <begin position="574"/>
        <end position="628"/>
    </location>
</feature>
<dbReference type="Gene3D" id="3.30.70.270">
    <property type="match status" value="1"/>
</dbReference>
<dbReference type="PROSITE" id="PS50887">
    <property type="entry name" value="GGDEF"/>
    <property type="match status" value="1"/>
</dbReference>
<feature type="domain" description="EAL" evidence="6">
    <location>
        <begin position="802"/>
        <end position="1058"/>
    </location>
</feature>